<dbReference type="EMBL" id="SDOV01000005">
    <property type="protein sequence ID" value="KAH7640619.1"/>
    <property type="molecule type" value="Genomic_DNA"/>
</dbReference>
<proteinExistence type="predicted"/>
<protein>
    <submittedName>
        <fullName evidence="2">Uncharacterized protein</fullName>
    </submittedName>
</protein>
<feature type="transmembrane region" description="Helical" evidence="1">
    <location>
        <begin position="130"/>
        <end position="148"/>
    </location>
</feature>
<feature type="transmembrane region" description="Helical" evidence="1">
    <location>
        <begin position="318"/>
        <end position="338"/>
    </location>
</feature>
<accession>A0A9D4NXE2</accession>
<reference evidence="2" key="2">
    <citation type="journal article" date="2021" name="World Allergy Organ. J.">
        <title>Chromosome-level assembly of Dermatophagoides farinae genome and transcriptome reveals two novel allergens Der f 37 and Der f 39.</title>
        <authorList>
            <person name="Chen J."/>
            <person name="Cai Z."/>
            <person name="Fan D."/>
            <person name="Hu J."/>
            <person name="Hou Y."/>
            <person name="He Y."/>
            <person name="Zhang Z."/>
            <person name="Zhao Z."/>
            <person name="Gao P."/>
            <person name="Hu W."/>
            <person name="Sun J."/>
            <person name="Li J."/>
            <person name="Ji K."/>
        </authorList>
    </citation>
    <scope>NUCLEOTIDE SEQUENCE</scope>
    <source>
        <strain evidence="2">JKM2019</strain>
    </source>
</reference>
<evidence type="ECO:0000313" key="2">
    <source>
        <dbReference type="EMBL" id="KAH7640619.1"/>
    </source>
</evidence>
<dbReference type="AlphaFoldDB" id="A0A9D4NXE2"/>
<gene>
    <name evidence="2" type="ORF">HUG17_8088</name>
</gene>
<keyword evidence="1" id="KW-0812">Transmembrane</keyword>
<feature type="transmembrane region" description="Helical" evidence="1">
    <location>
        <begin position="50"/>
        <end position="69"/>
    </location>
</feature>
<sequence length="342" mass="40810">MDCDLLTMLDCAAKYYGIRFSWNASPGQECFVMELSCQFLGEEYRIQGNILLAFFRSMLFLLYNVWIFTDQNWLIMANKFYNELDKIDVCLTMDWADKTVKKSFRMTAWLIVSYNLNNFATKHPTWYDRIFNHLFVTLHTYFLSYFLIQNYLLNQICVNLFRQYNQKFCDNIKQCDLNTELLKHFPNLYLMIQYMKIYIKQSYIILVGCLFGMLFEMYHLTFYSHMPLLIQCLNVSILAVWVSVIVIFSVIFGRVDEQASILSNMIYEDVNVKRIPYFPRRKINSTDEIKKHPEYSRYYDFMDCLNQTVGLEVMDTPINAATVLQFITAFFSITALFYQKKK</sequence>
<name>A0A9D4NXE2_DERFA</name>
<comment type="caution">
    <text evidence="2">The sequence shown here is derived from an EMBL/GenBank/DDBJ whole genome shotgun (WGS) entry which is preliminary data.</text>
</comment>
<keyword evidence="1" id="KW-0472">Membrane</keyword>
<evidence type="ECO:0000256" key="1">
    <source>
        <dbReference type="SAM" id="Phobius"/>
    </source>
</evidence>
<dbReference type="Proteomes" id="UP000828236">
    <property type="component" value="Unassembled WGS sequence"/>
</dbReference>
<reference evidence="2" key="1">
    <citation type="submission" date="2020-06" db="EMBL/GenBank/DDBJ databases">
        <authorList>
            <person name="Ji K."/>
            <person name="Li J."/>
        </authorList>
    </citation>
    <scope>NUCLEOTIDE SEQUENCE</scope>
    <source>
        <strain evidence="2">JKM2019</strain>
        <tissue evidence="2">Whole body</tissue>
    </source>
</reference>
<feature type="transmembrane region" description="Helical" evidence="1">
    <location>
        <begin position="197"/>
        <end position="216"/>
    </location>
</feature>
<feature type="transmembrane region" description="Helical" evidence="1">
    <location>
        <begin position="228"/>
        <end position="252"/>
    </location>
</feature>
<keyword evidence="1" id="KW-1133">Transmembrane helix</keyword>
<organism evidence="2">
    <name type="scientific">Dermatophagoides farinae</name>
    <name type="common">American house dust mite</name>
    <dbReference type="NCBI Taxonomy" id="6954"/>
    <lineage>
        <taxon>Eukaryota</taxon>
        <taxon>Metazoa</taxon>
        <taxon>Ecdysozoa</taxon>
        <taxon>Arthropoda</taxon>
        <taxon>Chelicerata</taxon>
        <taxon>Arachnida</taxon>
        <taxon>Acari</taxon>
        <taxon>Acariformes</taxon>
        <taxon>Sarcoptiformes</taxon>
        <taxon>Astigmata</taxon>
        <taxon>Psoroptidia</taxon>
        <taxon>Analgoidea</taxon>
        <taxon>Pyroglyphidae</taxon>
        <taxon>Dermatophagoidinae</taxon>
        <taxon>Dermatophagoides</taxon>
    </lineage>
</organism>